<evidence type="ECO:0000313" key="1">
    <source>
        <dbReference type="EMBL" id="GAK37169.1"/>
    </source>
</evidence>
<organism evidence="1 2">
    <name type="scientific">Bacteroides graminisolvens DSM 19988 = JCM 15093</name>
    <dbReference type="NCBI Taxonomy" id="1121097"/>
    <lineage>
        <taxon>Bacteria</taxon>
        <taxon>Pseudomonadati</taxon>
        <taxon>Bacteroidota</taxon>
        <taxon>Bacteroidia</taxon>
        <taxon>Bacteroidales</taxon>
        <taxon>Bacteroidaceae</taxon>
        <taxon>Bacteroides</taxon>
    </lineage>
</organism>
<gene>
    <name evidence="1" type="ORF">JCM15093_2393</name>
</gene>
<comment type="caution">
    <text evidence="1">The sequence shown here is derived from an EMBL/GenBank/DDBJ whole genome shotgun (WGS) entry which is preliminary data.</text>
</comment>
<protein>
    <submittedName>
        <fullName evidence="1">Acetyltransferase</fullName>
    </submittedName>
</protein>
<keyword evidence="2" id="KW-1185">Reference proteome</keyword>
<accession>A0A069DAC3</accession>
<dbReference type="GO" id="GO:0016740">
    <property type="term" value="F:transferase activity"/>
    <property type="evidence" value="ECO:0007669"/>
    <property type="project" value="UniProtKB-KW"/>
</dbReference>
<keyword evidence="1" id="KW-0808">Transferase</keyword>
<name>A0A069DAC3_9BACE</name>
<dbReference type="eggNOG" id="COG0663">
    <property type="taxonomic scope" value="Bacteria"/>
</dbReference>
<reference evidence="1 2" key="1">
    <citation type="journal article" date="2015" name="Microbes Environ.">
        <title>Distribution and evolution of nitrogen fixation genes in the phylum bacteroidetes.</title>
        <authorList>
            <person name="Inoue J."/>
            <person name="Oshima K."/>
            <person name="Suda W."/>
            <person name="Sakamoto M."/>
            <person name="Iino T."/>
            <person name="Noda S."/>
            <person name="Hongoh Y."/>
            <person name="Hattori M."/>
            <person name="Ohkuma M."/>
        </authorList>
    </citation>
    <scope>NUCLEOTIDE SEQUENCE [LARGE SCALE GENOMIC DNA]</scope>
    <source>
        <strain evidence="1 2">JCM 15093</strain>
    </source>
</reference>
<dbReference type="Gene3D" id="2.160.10.10">
    <property type="entry name" value="Hexapeptide repeat proteins"/>
    <property type="match status" value="1"/>
</dbReference>
<proteinExistence type="predicted"/>
<dbReference type="Proteomes" id="UP000027601">
    <property type="component" value="Unassembled WGS sequence"/>
</dbReference>
<dbReference type="SUPFAM" id="SSF51161">
    <property type="entry name" value="Trimeric LpxA-like enzymes"/>
    <property type="match status" value="1"/>
</dbReference>
<evidence type="ECO:0000313" key="2">
    <source>
        <dbReference type="Proteomes" id="UP000027601"/>
    </source>
</evidence>
<sequence>MVLSNTVIEPGSIWGGVPAKFIKKVDPEQSKELNEKIAHNYLMYSDWYK</sequence>
<dbReference type="AlphaFoldDB" id="A0A069DAC3"/>
<dbReference type="InterPro" id="IPR011004">
    <property type="entry name" value="Trimer_LpxA-like_sf"/>
</dbReference>
<dbReference type="EMBL" id="BAJS01000015">
    <property type="protein sequence ID" value="GAK37169.1"/>
    <property type="molecule type" value="Genomic_DNA"/>
</dbReference>